<name>A0A4Z1BBY5_9FLAO</name>
<dbReference type="Proteomes" id="UP000297998">
    <property type="component" value="Unassembled WGS sequence"/>
</dbReference>
<sequence>MKKFILPSVFAFGSLFSCNNDDNSSIDNASIVGTWSFVKYQTQFSKDNHMEDEKLDTCEEKNTLTFTKDNKYSVITYYADNSGKCILEDNIDATYKATNKNLVIDWGNNDIYEAEIIKLTKNELIIKSDYGEDLDGDGKNEIEILVLKR</sequence>
<dbReference type="EMBL" id="SRPE01000008">
    <property type="protein sequence ID" value="TGN26064.1"/>
    <property type="molecule type" value="Genomic_DNA"/>
</dbReference>
<evidence type="ECO:0000313" key="2">
    <source>
        <dbReference type="EMBL" id="TGN26064.1"/>
    </source>
</evidence>
<dbReference type="OrthoDB" id="1149002at2"/>
<accession>A0A4Z1BBY5</accession>
<protein>
    <recommendedName>
        <fullName evidence="1">Lipocalin-like domain-containing protein</fullName>
    </recommendedName>
</protein>
<dbReference type="AlphaFoldDB" id="A0A4Z1BBY5"/>
<proteinExistence type="predicted"/>
<dbReference type="RefSeq" id="WP_135836038.1">
    <property type="nucleotide sequence ID" value="NZ_CAUQWU010000008.1"/>
</dbReference>
<comment type="caution">
    <text evidence="2">The sequence shown here is derived from an EMBL/GenBank/DDBJ whole genome shotgun (WGS) entry which is preliminary data.</text>
</comment>
<reference evidence="2 3" key="1">
    <citation type="submission" date="2019-03" db="EMBL/GenBank/DDBJ databases">
        <title>Empedobacter tilapiae sp. nov., isolated from an intestine of Nile tilapia Oreochromis niloticus.</title>
        <authorList>
            <person name="Kim Y.-O."/>
            <person name="Yoon J.-H."/>
        </authorList>
    </citation>
    <scope>NUCLEOTIDE SEQUENCE [LARGE SCALE GENOMIC DNA]</scope>
    <source>
        <strain evidence="2 3">MRS2</strain>
    </source>
</reference>
<dbReference type="InterPro" id="IPR024311">
    <property type="entry name" value="Lipocalin-like"/>
</dbReference>
<keyword evidence="3" id="KW-1185">Reference proteome</keyword>
<feature type="domain" description="Lipocalin-like" evidence="1">
    <location>
        <begin position="31"/>
        <end position="126"/>
    </location>
</feature>
<evidence type="ECO:0000313" key="3">
    <source>
        <dbReference type="Proteomes" id="UP000297998"/>
    </source>
</evidence>
<evidence type="ECO:0000259" key="1">
    <source>
        <dbReference type="Pfam" id="PF13648"/>
    </source>
</evidence>
<dbReference type="Pfam" id="PF13648">
    <property type="entry name" value="Lipocalin_4"/>
    <property type="match status" value="1"/>
</dbReference>
<dbReference type="PROSITE" id="PS51257">
    <property type="entry name" value="PROKAR_LIPOPROTEIN"/>
    <property type="match status" value="1"/>
</dbReference>
<organism evidence="2 3">
    <name type="scientific">Empedobacter tilapiae</name>
    <dbReference type="NCBI Taxonomy" id="2491114"/>
    <lineage>
        <taxon>Bacteria</taxon>
        <taxon>Pseudomonadati</taxon>
        <taxon>Bacteroidota</taxon>
        <taxon>Flavobacteriia</taxon>
        <taxon>Flavobacteriales</taxon>
        <taxon>Weeksellaceae</taxon>
        <taxon>Empedobacter</taxon>
    </lineage>
</organism>
<gene>
    <name evidence="2" type="ORF">E4J94_11965</name>
</gene>